<dbReference type="AlphaFoldDB" id="A0A0L6VUD1"/>
<dbReference type="Proteomes" id="UP000037035">
    <property type="component" value="Unassembled WGS sequence"/>
</dbReference>
<comment type="caution">
    <text evidence="1">The sequence shown here is derived from an EMBL/GenBank/DDBJ whole genome shotgun (WGS) entry which is preliminary data.</text>
</comment>
<accession>A0A0L6VUD1</accession>
<name>A0A0L6VUD1_9BASI</name>
<evidence type="ECO:0000313" key="2">
    <source>
        <dbReference type="Proteomes" id="UP000037035"/>
    </source>
</evidence>
<evidence type="ECO:0000313" key="1">
    <source>
        <dbReference type="EMBL" id="KNZ64291.1"/>
    </source>
</evidence>
<keyword evidence="2" id="KW-1185">Reference proteome</keyword>
<reference evidence="1 2" key="1">
    <citation type="submission" date="2015-08" db="EMBL/GenBank/DDBJ databases">
        <title>Next Generation Sequencing and Analysis of the Genome of Puccinia sorghi L Schw, the Causal Agent of Maize Common Rust.</title>
        <authorList>
            <person name="Rochi L."/>
            <person name="Burguener G."/>
            <person name="Darino M."/>
            <person name="Turjanski A."/>
            <person name="Kreff E."/>
            <person name="Dieguez M.J."/>
            <person name="Sacco F."/>
        </authorList>
    </citation>
    <scope>NUCLEOTIDE SEQUENCE [LARGE SCALE GENOMIC DNA]</scope>
    <source>
        <strain evidence="1 2">RO10H11247</strain>
    </source>
</reference>
<organism evidence="1 2">
    <name type="scientific">Puccinia sorghi</name>
    <dbReference type="NCBI Taxonomy" id="27349"/>
    <lineage>
        <taxon>Eukaryota</taxon>
        <taxon>Fungi</taxon>
        <taxon>Dikarya</taxon>
        <taxon>Basidiomycota</taxon>
        <taxon>Pucciniomycotina</taxon>
        <taxon>Pucciniomycetes</taxon>
        <taxon>Pucciniales</taxon>
        <taxon>Pucciniaceae</taxon>
        <taxon>Puccinia</taxon>
    </lineage>
</organism>
<dbReference type="STRING" id="27349.A0A0L6VUD1"/>
<protein>
    <submittedName>
        <fullName evidence="1">Uncharacterized protein</fullName>
    </submittedName>
</protein>
<dbReference type="VEuPathDB" id="FungiDB:VP01_1044g2"/>
<gene>
    <name evidence="1" type="ORF">VP01_1044g2</name>
</gene>
<proteinExistence type="predicted"/>
<dbReference type="EMBL" id="LAVV01000499">
    <property type="protein sequence ID" value="KNZ64291.1"/>
    <property type="molecule type" value="Genomic_DNA"/>
</dbReference>
<sequence>MDLIADFDLLGPLHRFLHDIGLLPLQCAPSTKISPYRSAGMITNHRLYSDIPPGDLQFLLNLVNVNFHQTSPKLSSDLIQDPVPSFLDIFSRIALLSPFTCHVSSHFVPILPELASRWILYLNFQDNGQYSDQLSLH</sequence>